<keyword evidence="3" id="KW-0326">Glycosidase</keyword>
<evidence type="ECO:0000259" key="5">
    <source>
        <dbReference type="Pfam" id="PF01229"/>
    </source>
</evidence>
<name>A0ABW0FK71_9MICO</name>
<dbReference type="EMBL" id="JBHSLN010000082">
    <property type="protein sequence ID" value="MFC5298795.1"/>
    <property type="molecule type" value="Genomic_DNA"/>
</dbReference>
<dbReference type="InterPro" id="IPR049166">
    <property type="entry name" value="GH39_cat"/>
</dbReference>
<protein>
    <submittedName>
        <fullName evidence="6">Glycoside hydrolase</fullName>
    </submittedName>
</protein>
<dbReference type="PANTHER" id="PTHR12631:SF10">
    <property type="entry name" value="BETA-XYLOSIDASE-LIKE PROTEIN-RELATED"/>
    <property type="match status" value="1"/>
</dbReference>
<evidence type="ECO:0000256" key="1">
    <source>
        <dbReference type="ARBA" id="ARBA00008875"/>
    </source>
</evidence>
<dbReference type="GeneID" id="303296590"/>
<evidence type="ECO:0000313" key="6">
    <source>
        <dbReference type="EMBL" id="MFC5298795.1"/>
    </source>
</evidence>
<organism evidence="6 7">
    <name type="scientific">Brachybacterium tyrofermentans</name>
    <dbReference type="NCBI Taxonomy" id="47848"/>
    <lineage>
        <taxon>Bacteria</taxon>
        <taxon>Bacillati</taxon>
        <taxon>Actinomycetota</taxon>
        <taxon>Actinomycetes</taxon>
        <taxon>Micrococcales</taxon>
        <taxon>Dermabacteraceae</taxon>
        <taxon>Brachybacterium</taxon>
    </lineage>
</organism>
<keyword evidence="7" id="KW-1185">Reference proteome</keyword>
<dbReference type="Gene3D" id="2.60.40.1500">
    <property type="entry name" value="Glycosyl hydrolase domain, family 39"/>
    <property type="match status" value="1"/>
</dbReference>
<comment type="similarity">
    <text evidence="1">Belongs to the glycosyl hydrolase 39 family.</text>
</comment>
<dbReference type="PANTHER" id="PTHR12631">
    <property type="entry name" value="ALPHA-L-IDURONIDASE"/>
    <property type="match status" value="1"/>
</dbReference>
<gene>
    <name evidence="6" type="ORF">ACFPK8_14885</name>
</gene>
<dbReference type="InterPro" id="IPR017853">
    <property type="entry name" value="GH"/>
</dbReference>
<evidence type="ECO:0000256" key="3">
    <source>
        <dbReference type="ARBA" id="ARBA00023295"/>
    </source>
</evidence>
<evidence type="ECO:0000313" key="7">
    <source>
        <dbReference type="Proteomes" id="UP001595937"/>
    </source>
</evidence>
<dbReference type="Gene3D" id="3.20.20.80">
    <property type="entry name" value="Glycosidases"/>
    <property type="match status" value="1"/>
</dbReference>
<evidence type="ECO:0000256" key="2">
    <source>
        <dbReference type="ARBA" id="ARBA00022801"/>
    </source>
</evidence>
<dbReference type="GO" id="GO:0016787">
    <property type="term" value="F:hydrolase activity"/>
    <property type="evidence" value="ECO:0007669"/>
    <property type="project" value="UniProtKB-KW"/>
</dbReference>
<dbReference type="SUPFAM" id="SSF51445">
    <property type="entry name" value="(Trans)glycosidases"/>
    <property type="match status" value="1"/>
</dbReference>
<dbReference type="Proteomes" id="UP001595937">
    <property type="component" value="Unassembled WGS sequence"/>
</dbReference>
<keyword evidence="2 6" id="KW-0378">Hydrolase</keyword>
<reference evidence="7" key="1">
    <citation type="journal article" date="2019" name="Int. J. Syst. Evol. Microbiol.">
        <title>The Global Catalogue of Microorganisms (GCM) 10K type strain sequencing project: providing services to taxonomists for standard genome sequencing and annotation.</title>
        <authorList>
            <consortium name="The Broad Institute Genomics Platform"/>
            <consortium name="The Broad Institute Genome Sequencing Center for Infectious Disease"/>
            <person name="Wu L."/>
            <person name="Ma J."/>
        </authorList>
    </citation>
    <scope>NUCLEOTIDE SEQUENCE [LARGE SCALE GENOMIC DNA]</scope>
    <source>
        <strain evidence="7">CGMCC 1.16455</strain>
    </source>
</reference>
<sequence>MSTTAKPTHENLTSARAFPPNAPSDPDAPHVTAATVQIEAGREVGTLTRLWESVGFDEINWTYTPTGRHLLNTFGDLTSTGFHIRPHYALCSGSGFGIPHWGNGNVYHEDSQGAPFYDFTILDQAYDAIVEAGHHVLVEIGFTPRDLLPPEADELTIPYSPTAYSAYEAGQWAYPPRDDDRWRDLIAAVAAHCLERYGADEVDTWLWELWNEPDIFYWRGTPEQFHELYAATVDGIRSVLPEATVGGPAVTGGGTEFLHGFLAYTDEHDLPLDFVSFHTKGSSFTPWRVYGPTGGDAPEQQSPSAHKMLYEVRSMLRVMAQFPAYRMLPAIIDECDAGVPAHFSFYDNANFRFQNTEYYPVFQVKLMKKLLDLSDLESANIQQAMSWAFYFEGERYFEGTRAFLTADRIEKPLLNAYRLLSHLGETRVEATSDVAHGVELLDQAGGRAMPEEVDVLASRDSDGRIVTALWRHTDDQYRTADAPTPVSLTVRGLEAVAYRLTHHRIDAEHSNSHTVWESLGSPQVPSDEQLAQIHAREGLEELTAAVDVTASAEGTLELTLELPLPSVSLLVLEEAR</sequence>
<comment type="caution">
    <text evidence="6">The sequence shown here is derived from an EMBL/GenBank/DDBJ whole genome shotgun (WGS) entry which is preliminary data.</text>
</comment>
<accession>A0ABW0FK71</accession>
<feature type="domain" description="Glycosyl hydrolases family 39 N-terminal catalytic" evidence="5">
    <location>
        <begin position="105"/>
        <end position="536"/>
    </location>
</feature>
<feature type="region of interest" description="Disordered" evidence="4">
    <location>
        <begin position="1"/>
        <end position="29"/>
    </location>
</feature>
<proteinExistence type="inferred from homology"/>
<dbReference type="Pfam" id="PF01229">
    <property type="entry name" value="Glyco_hydro_39"/>
    <property type="match status" value="1"/>
</dbReference>
<dbReference type="PRINTS" id="PR00745">
    <property type="entry name" value="GLHYDRLASE39"/>
</dbReference>
<feature type="compositionally biased region" description="Polar residues" evidence="4">
    <location>
        <begin position="1"/>
        <end position="14"/>
    </location>
</feature>
<dbReference type="RefSeq" id="WP_343923008.1">
    <property type="nucleotide sequence ID" value="NZ_BAAAIR010000027.1"/>
</dbReference>
<dbReference type="InterPro" id="IPR051923">
    <property type="entry name" value="Glycosyl_Hydrolase_39"/>
</dbReference>
<dbReference type="InterPro" id="IPR000514">
    <property type="entry name" value="Glyco_hydro_39"/>
</dbReference>
<evidence type="ECO:0000256" key="4">
    <source>
        <dbReference type="SAM" id="MobiDB-lite"/>
    </source>
</evidence>
<dbReference type="SUPFAM" id="SSF51011">
    <property type="entry name" value="Glycosyl hydrolase domain"/>
    <property type="match status" value="1"/>
</dbReference>